<evidence type="ECO:0000256" key="22">
    <source>
        <dbReference type="ARBA" id="ARBA00026096"/>
    </source>
</evidence>
<keyword evidence="11" id="KW-0443">Lipid metabolism</keyword>
<evidence type="ECO:0000256" key="11">
    <source>
        <dbReference type="ARBA" id="ARBA00023098"/>
    </source>
</evidence>
<dbReference type="UniPathway" id="UPA00230"/>
<dbReference type="Gene3D" id="3.40.50.10330">
    <property type="entry name" value="Probable inorganic polyphosphate/atp-NAD kinase, domain 1"/>
    <property type="match status" value="1"/>
</dbReference>
<comment type="catalytic activity">
    <reaction evidence="19">
        <text>2-(5Z,8Z,11Z,14Z-eicosatetraenoyl)-glycerol + ATP = 2-(5Z,8Z,11Z,14Z-eicosatetraenoyl)-sn-glycero-3-phosphate + ADP + H(+)</text>
        <dbReference type="Rhea" id="RHEA:43316"/>
        <dbReference type="ChEBI" id="CHEBI:15378"/>
        <dbReference type="ChEBI" id="CHEBI:30616"/>
        <dbReference type="ChEBI" id="CHEBI:52392"/>
        <dbReference type="ChEBI" id="CHEBI:78209"/>
        <dbReference type="ChEBI" id="CHEBI:456216"/>
    </reaction>
    <physiologicalReaction direction="left-to-right" evidence="19">
        <dbReference type="Rhea" id="RHEA:43317"/>
    </physiologicalReaction>
</comment>
<dbReference type="Pfam" id="PF19712">
    <property type="entry name" value="AGK_C"/>
    <property type="match status" value="1"/>
</dbReference>
<evidence type="ECO:0000256" key="23">
    <source>
        <dbReference type="ARBA" id="ARBA00026098"/>
    </source>
</evidence>
<evidence type="ECO:0000256" key="16">
    <source>
        <dbReference type="ARBA" id="ARBA00024483"/>
    </source>
</evidence>
<dbReference type="EC" id="2.7.1.138" evidence="22"/>
<dbReference type="GO" id="GO:0046486">
    <property type="term" value="P:glycerolipid metabolic process"/>
    <property type="evidence" value="ECO:0007669"/>
    <property type="project" value="UniProtKB-UniPathway"/>
</dbReference>
<evidence type="ECO:0000259" key="30">
    <source>
        <dbReference type="PROSITE" id="PS50146"/>
    </source>
</evidence>
<comment type="subcellular location">
    <subcellularLocation>
        <location evidence="3">Mitochondrion inner membrane</location>
        <topology evidence="3">Peripheral membrane protein</topology>
    </subcellularLocation>
    <subcellularLocation>
        <location evidence="2">Mitochondrion intermembrane space</location>
    </subcellularLocation>
</comment>
<dbReference type="Pfam" id="PF00781">
    <property type="entry name" value="DAGK_cat"/>
    <property type="match status" value="1"/>
</dbReference>
<evidence type="ECO:0000256" key="10">
    <source>
        <dbReference type="ARBA" id="ARBA00022840"/>
    </source>
</evidence>
<comment type="catalytic activity">
    <reaction evidence="29">
        <text>N-(hexanoyl)sphing-4-enine + ATP = N-hexanoylsphing-4-enine 1-phosphate + ADP + H(+)</text>
        <dbReference type="Rhea" id="RHEA:43312"/>
        <dbReference type="ChEBI" id="CHEBI:15378"/>
        <dbReference type="ChEBI" id="CHEBI:30616"/>
        <dbReference type="ChEBI" id="CHEBI:63867"/>
        <dbReference type="ChEBI" id="CHEBI:82959"/>
        <dbReference type="ChEBI" id="CHEBI:456216"/>
    </reaction>
    <physiologicalReaction direction="left-to-right" evidence="29">
        <dbReference type="Rhea" id="RHEA:43313"/>
    </physiologicalReaction>
</comment>
<comment type="catalytic activity">
    <reaction evidence="27">
        <text>an N-acylsphing-4-enine + ATP = an N-acylsphing-4-enine 1-phosphate + ADP + H(+)</text>
        <dbReference type="Rhea" id="RHEA:17929"/>
        <dbReference type="ChEBI" id="CHEBI:15378"/>
        <dbReference type="ChEBI" id="CHEBI:30616"/>
        <dbReference type="ChEBI" id="CHEBI:52639"/>
        <dbReference type="ChEBI" id="CHEBI:57674"/>
        <dbReference type="ChEBI" id="CHEBI:456216"/>
        <dbReference type="EC" id="2.7.1.138"/>
    </reaction>
    <physiologicalReaction direction="left-to-right" evidence="27">
        <dbReference type="Rhea" id="RHEA:17930"/>
    </physiologicalReaction>
</comment>
<dbReference type="GO" id="GO:0005524">
    <property type="term" value="F:ATP binding"/>
    <property type="evidence" value="ECO:0007669"/>
    <property type="project" value="UniProtKB-KW"/>
</dbReference>
<organism evidence="31 32">
    <name type="scientific">Cyprinus carpio</name>
    <name type="common">Common carp</name>
    <dbReference type="NCBI Taxonomy" id="7962"/>
    <lineage>
        <taxon>Eukaryota</taxon>
        <taxon>Metazoa</taxon>
        <taxon>Chordata</taxon>
        <taxon>Craniata</taxon>
        <taxon>Vertebrata</taxon>
        <taxon>Euteleostomi</taxon>
        <taxon>Actinopterygii</taxon>
        <taxon>Neopterygii</taxon>
        <taxon>Teleostei</taxon>
        <taxon>Ostariophysi</taxon>
        <taxon>Cypriniformes</taxon>
        <taxon>Cyprinidae</taxon>
        <taxon>Cyprininae</taxon>
        <taxon>Cyprinus</taxon>
    </lineage>
</organism>
<evidence type="ECO:0000256" key="2">
    <source>
        <dbReference type="ARBA" id="ARBA00004569"/>
    </source>
</evidence>
<dbReference type="GO" id="GO:0005743">
    <property type="term" value="C:mitochondrial inner membrane"/>
    <property type="evidence" value="ECO:0007669"/>
    <property type="project" value="UniProtKB-SubCell"/>
</dbReference>
<comment type="catalytic activity">
    <reaction evidence="16">
        <text>1-(5Z,8Z,11Z,14Z-eicosatetraenoyl)-sn-glycerol + ATP = 1-(5Z,8Z,11Z,14Z-eicosatetraenoyl)-sn-glycero-3-phosphate + ADP + H(+)</text>
        <dbReference type="Rhea" id="RHEA:43328"/>
        <dbReference type="ChEBI" id="CHEBI:15378"/>
        <dbReference type="ChEBI" id="CHEBI:30616"/>
        <dbReference type="ChEBI" id="CHEBI:34071"/>
        <dbReference type="ChEBI" id="CHEBI:74938"/>
        <dbReference type="ChEBI" id="CHEBI:456216"/>
    </reaction>
    <physiologicalReaction direction="left-to-right" evidence="16">
        <dbReference type="Rhea" id="RHEA:43329"/>
    </physiologicalReaction>
</comment>
<dbReference type="InterPro" id="IPR017438">
    <property type="entry name" value="ATP-NAD_kinase_N"/>
</dbReference>
<dbReference type="InterPro" id="IPR045579">
    <property type="entry name" value="AGK_C"/>
</dbReference>
<evidence type="ECO:0000256" key="3">
    <source>
        <dbReference type="ARBA" id="ARBA00004637"/>
    </source>
</evidence>
<evidence type="ECO:0000313" key="32">
    <source>
        <dbReference type="Proteomes" id="UP000694700"/>
    </source>
</evidence>
<evidence type="ECO:0000256" key="17">
    <source>
        <dbReference type="ARBA" id="ARBA00024505"/>
    </source>
</evidence>
<dbReference type="SMART" id="SM00046">
    <property type="entry name" value="DAGKc"/>
    <property type="match status" value="1"/>
</dbReference>
<evidence type="ECO:0000256" key="14">
    <source>
        <dbReference type="ARBA" id="ARBA00023371"/>
    </source>
</evidence>
<comment type="catalytic activity">
    <reaction evidence="20">
        <text>1-hexadecanoyl-sn-glycerol + ATP = 1-hexadecanoyl-sn-glycero-3-phosphate + ADP + H(+)</text>
        <dbReference type="Rhea" id="RHEA:43308"/>
        <dbReference type="ChEBI" id="CHEBI:15378"/>
        <dbReference type="ChEBI" id="CHEBI:30616"/>
        <dbReference type="ChEBI" id="CHEBI:57518"/>
        <dbReference type="ChEBI" id="CHEBI:75542"/>
        <dbReference type="ChEBI" id="CHEBI:456216"/>
    </reaction>
    <physiologicalReaction direction="left-to-right" evidence="20">
        <dbReference type="Rhea" id="RHEA:43309"/>
    </physiologicalReaction>
</comment>
<evidence type="ECO:0000256" key="25">
    <source>
        <dbReference type="ARBA" id="ARBA00030553"/>
    </source>
</evidence>
<protein>
    <recommendedName>
        <fullName evidence="24">Acylglycerol kinase, mitochondrial</fullName>
        <ecNumber evidence="5">2.7.1.107</ecNumber>
        <ecNumber evidence="22">2.7.1.138</ecNumber>
        <ecNumber evidence="23">2.7.1.94</ecNumber>
    </recommendedName>
    <alternativeName>
        <fullName evidence="25">Multiple substrate lipid kinase</fullName>
    </alternativeName>
</protein>
<evidence type="ECO:0000256" key="8">
    <source>
        <dbReference type="ARBA" id="ARBA00022777"/>
    </source>
</evidence>
<feature type="domain" description="DAGKc" evidence="30">
    <location>
        <begin position="61"/>
        <end position="178"/>
    </location>
</feature>
<dbReference type="GO" id="GO:0001729">
    <property type="term" value="F:ceramide kinase activity"/>
    <property type="evidence" value="ECO:0007669"/>
    <property type="project" value="UniProtKB-EC"/>
</dbReference>
<dbReference type="CDD" id="cd01653">
    <property type="entry name" value="GATase1"/>
    <property type="match status" value="1"/>
</dbReference>
<dbReference type="GO" id="GO:0005758">
    <property type="term" value="C:mitochondrial intermembrane space"/>
    <property type="evidence" value="ECO:0007669"/>
    <property type="project" value="UniProtKB-SubCell"/>
</dbReference>
<keyword evidence="10" id="KW-0067">ATP-binding</keyword>
<keyword evidence="7" id="KW-0547">Nucleotide-binding</keyword>
<keyword evidence="9" id="KW-0999">Mitochondrion inner membrane</keyword>
<evidence type="ECO:0000256" key="20">
    <source>
        <dbReference type="ARBA" id="ARBA00024636"/>
    </source>
</evidence>
<dbReference type="GO" id="GO:0046513">
    <property type="term" value="P:ceramide biosynthetic process"/>
    <property type="evidence" value="ECO:0007669"/>
    <property type="project" value="TreeGrafter"/>
</dbReference>
<evidence type="ECO:0000256" key="19">
    <source>
        <dbReference type="ARBA" id="ARBA00024556"/>
    </source>
</evidence>
<keyword evidence="13" id="KW-0472">Membrane</keyword>
<name>A0A8C2B5T4_CYPCA</name>
<comment type="cofactor">
    <cofactor evidence="1">
        <name>Mg(2+)</name>
        <dbReference type="ChEBI" id="CHEBI:18420"/>
    </cofactor>
</comment>
<dbReference type="GO" id="GO:0047620">
    <property type="term" value="F:acylglycerol kinase activity"/>
    <property type="evidence" value="ECO:0007669"/>
    <property type="project" value="UniProtKB-EC"/>
</dbReference>
<evidence type="ECO:0000256" key="26">
    <source>
        <dbReference type="ARBA" id="ARBA00044480"/>
    </source>
</evidence>
<comment type="similarity">
    <text evidence="21">Belongs to the AGK family.</text>
</comment>
<comment type="pathway">
    <text evidence="4">Lipid metabolism; glycerolipid metabolism.</text>
</comment>
<dbReference type="GO" id="GO:0046512">
    <property type="term" value="P:sphingosine biosynthetic process"/>
    <property type="evidence" value="ECO:0007669"/>
    <property type="project" value="TreeGrafter"/>
</dbReference>
<evidence type="ECO:0000256" key="9">
    <source>
        <dbReference type="ARBA" id="ARBA00022792"/>
    </source>
</evidence>
<sequence length="405" mass="45987">MARVVKVFRTLRNHWKKSTFAVCVLSYGGHWLYGKHCDNVLRREACIEARAFGHELIGPQEHLKKAIVILNPAACNGKANRLFEKNAAPILHLAGVEVKIVKTDYEGQAKKLMELMDQTDMLIIAGGDGTLQEVITGLLRRADEETFSKIPIGFIPLGSSNSLSQSLHLVSDNKVQKVYYDPIEKEQPVFALFGLRWGAFRDVASSISKYWYLGPLKTRAAHWFSSLKQWPQTHQASLSYLAPVPRPPDLPTEIPPRPNLLYRIYRRLNNYWNPPIEELPKEPEPERWESTDISTLELTVSTHNKNPVKRREDDSMVITLDSDSLTVGQFITEGTKKVLNPMENIEDASQIEASAASLNLPEEGAGFYDIDNEEYEAMSVEVRLLPRKLRFFCSAERREQLAQAQ</sequence>
<evidence type="ECO:0000256" key="27">
    <source>
        <dbReference type="ARBA" id="ARBA00048034"/>
    </source>
</evidence>
<keyword evidence="6" id="KW-0808">Transferase</keyword>
<evidence type="ECO:0000256" key="24">
    <source>
        <dbReference type="ARBA" id="ARBA00026142"/>
    </source>
</evidence>
<evidence type="ECO:0000256" key="6">
    <source>
        <dbReference type="ARBA" id="ARBA00022679"/>
    </source>
</evidence>
<dbReference type="InterPro" id="IPR001206">
    <property type="entry name" value="Diacylglycerol_kinase_cat_dom"/>
</dbReference>
<accession>A0A8C2B5T4</accession>
<dbReference type="PANTHER" id="PTHR12358">
    <property type="entry name" value="SPHINGOSINE KINASE"/>
    <property type="match status" value="1"/>
</dbReference>
<comment type="catalytic activity">
    <reaction evidence="18">
        <text>a 1-acyl-sn-glycerol + ATP = a 1-acyl-sn-glycero-3-phosphate + ADP + H(+)</text>
        <dbReference type="Rhea" id="RHEA:33747"/>
        <dbReference type="ChEBI" id="CHEBI:15378"/>
        <dbReference type="ChEBI" id="CHEBI:30616"/>
        <dbReference type="ChEBI" id="CHEBI:57970"/>
        <dbReference type="ChEBI" id="CHEBI:64683"/>
        <dbReference type="ChEBI" id="CHEBI:456216"/>
    </reaction>
    <physiologicalReaction direction="left-to-right" evidence="18">
        <dbReference type="Rhea" id="RHEA:33748"/>
    </physiologicalReaction>
</comment>
<dbReference type="GO" id="GO:0004143">
    <property type="term" value="F:ATP-dependent diacylglycerol kinase activity"/>
    <property type="evidence" value="ECO:0007669"/>
    <property type="project" value="UniProtKB-EC"/>
</dbReference>
<evidence type="ECO:0000256" key="13">
    <source>
        <dbReference type="ARBA" id="ARBA00023136"/>
    </source>
</evidence>
<comment type="catalytic activity">
    <reaction evidence="15">
        <text>a 1,2-diacyl-sn-glycerol + ATP = a 1,2-diacyl-sn-glycero-3-phosphate + ADP + H(+)</text>
        <dbReference type="Rhea" id="RHEA:10272"/>
        <dbReference type="ChEBI" id="CHEBI:15378"/>
        <dbReference type="ChEBI" id="CHEBI:17815"/>
        <dbReference type="ChEBI" id="CHEBI:30616"/>
        <dbReference type="ChEBI" id="CHEBI:58608"/>
        <dbReference type="ChEBI" id="CHEBI:456216"/>
        <dbReference type="EC" id="2.7.1.107"/>
    </reaction>
    <physiologicalReaction direction="left-to-right" evidence="15">
        <dbReference type="Rhea" id="RHEA:10273"/>
    </physiologicalReaction>
</comment>
<evidence type="ECO:0000313" key="31">
    <source>
        <dbReference type="Ensembl" id="ENSCCRP00015114847.1"/>
    </source>
</evidence>
<evidence type="ECO:0000256" key="4">
    <source>
        <dbReference type="ARBA" id="ARBA00005175"/>
    </source>
</evidence>
<reference evidence="31" key="1">
    <citation type="submission" date="2025-08" db="UniProtKB">
        <authorList>
            <consortium name="Ensembl"/>
        </authorList>
    </citation>
    <scope>IDENTIFICATION</scope>
</reference>
<dbReference type="AlphaFoldDB" id="A0A8C2B5T4"/>
<dbReference type="EC" id="2.7.1.107" evidence="5"/>
<comment type="catalytic activity">
    <reaction evidence="17">
        <text>1-(9Z-octadecenoyl)-sn-glycerol + ATP = 1-(9Z-octadecenoyl)-sn-glycero-3-phosphate + ADP + H(+)</text>
        <dbReference type="Rhea" id="RHEA:41079"/>
        <dbReference type="ChEBI" id="CHEBI:15378"/>
        <dbReference type="ChEBI" id="CHEBI:30616"/>
        <dbReference type="ChEBI" id="CHEBI:74544"/>
        <dbReference type="ChEBI" id="CHEBI:75757"/>
        <dbReference type="ChEBI" id="CHEBI:456216"/>
    </reaction>
    <physiologicalReaction direction="left-to-right" evidence="17">
        <dbReference type="Rhea" id="RHEA:41080"/>
    </physiologicalReaction>
</comment>
<proteinExistence type="inferred from homology"/>
<keyword evidence="8" id="KW-0418">Kinase</keyword>
<comment type="catalytic activity">
    <reaction evidence="14">
        <text>1,2-di-(9Z-octadecenoyl)-sn-glycerol + ATP = 1,2-di-(9Z-octadecenoyl)-sn-glycero-3-phosphate + ADP + H(+)</text>
        <dbReference type="Rhea" id="RHEA:40327"/>
        <dbReference type="ChEBI" id="CHEBI:15378"/>
        <dbReference type="ChEBI" id="CHEBI:30616"/>
        <dbReference type="ChEBI" id="CHEBI:52333"/>
        <dbReference type="ChEBI" id="CHEBI:74546"/>
        <dbReference type="ChEBI" id="CHEBI:456216"/>
    </reaction>
    <physiologicalReaction direction="left-to-right" evidence="14">
        <dbReference type="Rhea" id="RHEA:40328"/>
    </physiologicalReaction>
</comment>
<evidence type="ECO:0000256" key="28">
    <source>
        <dbReference type="ARBA" id="ARBA00048663"/>
    </source>
</evidence>
<evidence type="ECO:0000256" key="21">
    <source>
        <dbReference type="ARBA" id="ARBA00025749"/>
    </source>
</evidence>
<evidence type="ECO:0000256" key="5">
    <source>
        <dbReference type="ARBA" id="ARBA00012133"/>
    </source>
</evidence>
<dbReference type="InterPro" id="IPR050187">
    <property type="entry name" value="Lipid_Phosphate_FormReg"/>
</dbReference>
<evidence type="ECO:0000256" key="12">
    <source>
        <dbReference type="ARBA" id="ARBA00023128"/>
    </source>
</evidence>
<dbReference type="PROSITE" id="PS50146">
    <property type="entry name" value="DAGK"/>
    <property type="match status" value="1"/>
</dbReference>
<evidence type="ECO:0000256" key="7">
    <source>
        <dbReference type="ARBA" id="ARBA00022741"/>
    </source>
</evidence>
<dbReference type="Ensembl" id="ENSCCRT00015118498.1">
    <property type="protein sequence ID" value="ENSCCRP00015114847.1"/>
    <property type="gene ID" value="ENSCCRG00015045219.1"/>
</dbReference>
<evidence type="ECO:0000256" key="29">
    <source>
        <dbReference type="ARBA" id="ARBA00048876"/>
    </source>
</evidence>
<evidence type="ECO:0000256" key="18">
    <source>
        <dbReference type="ARBA" id="ARBA00024512"/>
    </source>
</evidence>
<dbReference type="SUPFAM" id="SSF111331">
    <property type="entry name" value="NAD kinase/diacylglycerol kinase-like"/>
    <property type="match status" value="1"/>
</dbReference>
<dbReference type="PANTHER" id="PTHR12358:SF31">
    <property type="entry name" value="ACYLGLYCEROL KINASE, MITOCHONDRIAL"/>
    <property type="match status" value="1"/>
</dbReference>
<evidence type="ECO:0000256" key="1">
    <source>
        <dbReference type="ARBA" id="ARBA00001946"/>
    </source>
</evidence>
<dbReference type="InterPro" id="IPR016064">
    <property type="entry name" value="NAD/diacylglycerol_kinase_sf"/>
</dbReference>
<dbReference type="Proteomes" id="UP000694700">
    <property type="component" value="Unplaced"/>
</dbReference>
<dbReference type="EC" id="2.7.1.94" evidence="23"/>
<evidence type="ECO:0000256" key="15">
    <source>
        <dbReference type="ARBA" id="ARBA00023411"/>
    </source>
</evidence>
<comment type="catalytic activity">
    <reaction evidence="28">
        <text>a monoacylglycerol + ATP = a monoacyl-sn-glycero-3-phosphate + ADP + H(+)</text>
        <dbReference type="Rhea" id="RHEA:19293"/>
        <dbReference type="ChEBI" id="CHEBI:15378"/>
        <dbReference type="ChEBI" id="CHEBI:17408"/>
        <dbReference type="ChEBI" id="CHEBI:30616"/>
        <dbReference type="ChEBI" id="CHEBI:77589"/>
        <dbReference type="ChEBI" id="CHEBI:456216"/>
        <dbReference type="EC" id="2.7.1.94"/>
    </reaction>
    <physiologicalReaction direction="left-to-right" evidence="28">
        <dbReference type="Rhea" id="RHEA:19294"/>
    </physiologicalReaction>
</comment>
<comment type="catalytic activity">
    <reaction evidence="26">
        <text>a 2-acylglycerol + ATP = a 2-acyl-sn-glycerol 3-phosphate + ADP + H(+)</text>
        <dbReference type="Rhea" id="RHEA:39847"/>
        <dbReference type="ChEBI" id="CHEBI:15378"/>
        <dbReference type="ChEBI" id="CHEBI:17389"/>
        <dbReference type="ChEBI" id="CHEBI:30616"/>
        <dbReference type="ChEBI" id="CHEBI:64982"/>
        <dbReference type="ChEBI" id="CHEBI:456216"/>
    </reaction>
    <physiologicalReaction direction="left-to-right" evidence="26">
        <dbReference type="Rhea" id="RHEA:39848"/>
    </physiologicalReaction>
</comment>
<keyword evidence="12" id="KW-0496">Mitochondrion</keyword>